<sequence length="162" mass="17623">MLRLNIYTAILSIIVFQVVAARDTPPLLAKRSVLGLNFCLARNNLEGCRGGDQGCCANFCHRPLRLIAPRLHPLLQLSHRVMIETEAAQQFCNPGKPIEKTPDPEPKPTPPPPPPAPIPTVVQVPPPPVYQVGPPPPVYYTQAPPPVAYSPYTPAPVLVQAH</sequence>
<protein>
    <submittedName>
        <fullName evidence="1">Uncharacterized protein</fullName>
    </submittedName>
</protein>
<dbReference type="OrthoDB" id="2512749at2759"/>
<gene>
    <name evidence="1" type="ORF">PSHT_13354</name>
</gene>
<proteinExistence type="predicted"/>
<dbReference type="VEuPathDB" id="FungiDB:PSTT_11871"/>
<evidence type="ECO:0000313" key="2">
    <source>
        <dbReference type="Proteomes" id="UP000238274"/>
    </source>
</evidence>
<comment type="caution">
    <text evidence="1">The sequence shown here is derived from an EMBL/GenBank/DDBJ whole genome shotgun (WGS) entry which is preliminary data.</text>
</comment>
<keyword evidence="2" id="KW-1185">Reference proteome</keyword>
<evidence type="ECO:0000313" key="1">
    <source>
        <dbReference type="EMBL" id="POV99849.1"/>
    </source>
</evidence>
<reference evidence="2" key="2">
    <citation type="journal article" date="2018" name="BMC Genomics">
        <title>Genomic insights into host adaptation between the wheat stripe rust pathogen (Puccinia striiformis f. sp. tritici) and the barley stripe rust pathogen (Puccinia striiformis f. sp. hordei).</title>
        <authorList>
            <person name="Xia C."/>
            <person name="Wang M."/>
            <person name="Yin C."/>
            <person name="Cornejo O.E."/>
            <person name="Hulbert S.H."/>
            <person name="Chen X."/>
        </authorList>
    </citation>
    <scope>NUCLEOTIDE SEQUENCE [LARGE SCALE GENOMIC DNA]</scope>
    <source>
        <strain evidence="2">93TX-2</strain>
    </source>
</reference>
<organism evidence="1 2">
    <name type="scientific">Puccinia striiformis</name>
    <dbReference type="NCBI Taxonomy" id="27350"/>
    <lineage>
        <taxon>Eukaryota</taxon>
        <taxon>Fungi</taxon>
        <taxon>Dikarya</taxon>
        <taxon>Basidiomycota</taxon>
        <taxon>Pucciniomycotina</taxon>
        <taxon>Pucciniomycetes</taxon>
        <taxon>Pucciniales</taxon>
        <taxon>Pucciniaceae</taxon>
        <taxon>Puccinia</taxon>
    </lineage>
</organism>
<dbReference type="EMBL" id="PKSM01000264">
    <property type="protein sequence ID" value="POV99849.1"/>
    <property type="molecule type" value="Genomic_DNA"/>
</dbReference>
<accession>A0A2S4URF9</accession>
<reference evidence="2" key="3">
    <citation type="journal article" date="2018" name="Mol. Plant Microbe Interact.">
        <title>Genome sequence resources for the wheat stripe rust pathogen (Puccinia striiformis f. sp. tritici) and the barley stripe rust pathogen (Puccinia striiformis f. sp. hordei).</title>
        <authorList>
            <person name="Xia C."/>
            <person name="Wang M."/>
            <person name="Yin C."/>
            <person name="Cornejo O.E."/>
            <person name="Hulbert S.H."/>
            <person name="Chen X."/>
        </authorList>
    </citation>
    <scope>NUCLEOTIDE SEQUENCE [LARGE SCALE GENOMIC DNA]</scope>
    <source>
        <strain evidence="2">93TX-2</strain>
    </source>
</reference>
<dbReference type="VEuPathDB" id="FungiDB:PSHT_13354"/>
<reference evidence="1 2" key="1">
    <citation type="submission" date="2017-12" db="EMBL/GenBank/DDBJ databases">
        <title>Gene loss provides genomic basis for host adaptation in cereal stripe rust fungi.</title>
        <authorList>
            <person name="Xia C."/>
        </authorList>
    </citation>
    <scope>NUCLEOTIDE SEQUENCE [LARGE SCALE GENOMIC DNA]</scope>
    <source>
        <strain evidence="1 2">93TX-2</strain>
    </source>
</reference>
<dbReference type="Proteomes" id="UP000238274">
    <property type="component" value="Unassembled WGS sequence"/>
</dbReference>
<name>A0A2S4URF9_9BASI</name>